<gene>
    <name evidence="3" type="ORF">ENI34_02850</name>
</gene>
<feature type="domain" description="Peptidase MA-like" evidence="2">
    <location>
        <begin position="58"/>
        <end position="251"/>
    </location>
</feature>
<evidence type="ECO:0000256" key="1">
    <source>
        <dbReference type="ARBA" id="ARBA00009820"/>
    </source>
</evidence>
<dbReference type="Proteomes" id="UP000885826">
    <property type="component" value="Unassembled WGS sequence"/>
</dbReference>
<comment type="caution">
    <text evidence="3">The sequence shown here is derived from an EMBL/GenBank/DDBJ whole genome shotgun (WGS) entry which is preliminary data.</text>
</comment>
<dbReference type="PANTHER" id="PTHR36842:SF1">
    <property type="entry name" value="PROTEIN TOLB"/>
    <property type="match status" value="1"/>
</dbReference>
<sequence>MTIICLIFFSQYFGQNKIQYEDYHFKVLSTEHFNIYFHEGGEDLADFAEEILEDGYEMLGEDLGIDVDFTIPVIIYNSPNDFAQTNVTLQLIEESVGGFTEIMKNRMVVPFNGDYEEFRHVLVHELTHVFQFVIFFPSKMEALFAGDIFYSIPLWVMEGHAEFESLNWDLATDIFMRDLVMYNNIVPLSSLANYGGFIVYKEGQAFYKYVEETYGRQKVGEFLHLLKAKKSLEAAFITLFGVTIDDFNTRFIRYYQMKYWPKIELQDNFDRFARVIYDHKKTRSVYNTSTALSSRGDKVAFISDQSGVAEVIIISSIDGKVIKKLVKSQYSSGYEGLHLYQGGLAWSPDDRYITFAARSKGEDVLYIMDAQSGRVYKRIELHLDGVYSPKFSPDGTKIIFSGLKDGYSDIYLLDIASEYVEKITDDIYADRYPVFSPDGAIAFVSDRPDSTEDYRYGNYGIFLISDDFTGRLTPRCTYMASPFFNPDGGIFFVAGYDTAFNLYWCSCDSSQQVKRTDILTGIYYPSISARGDKIAFSSFKDYGYDICVVKNPLEKMEDGELKEVELKQLVYEETELEKSRVKKYRPRFTFDYFIASASYYSVLGFSGLGQVGISDILGNHHIQIAADFYGNLISSDIFLNYWYLAKRPDFGVTVFQYLDYFREGNDLLIWRHLGGGALVQYPFDRFFRVEIGGYAYKVYETRWYDFFPVYYSDAYREDDYNFVYPNLAFVFDNTRWGNIGPINGRRVRLEGYATVFSDFELRSAILDYRRYFRLSPRASFAARLVAAGSFGPDLDRWSIGGAYTLRGFDDYAFSGSKLGFLNFEYRFPFIDRLKISFPLPLEFRNIRGVLFTDFGGVYTDSFQVYSTDGGFHLQDLKMGVGGGLRFTFLYIIFRLDWARATNIQEWIDEDGERSEWKFYLTLGPEW</sequence>
<dbReference type="SUPFAM" id="SSF69304">
    <property type="entry name" value="Tricorn protease N-terminal domain"/>
    <property type="match status" value="1"/>
</dbReference>
<dbReference type="InterPro" id="IPR011042">
    <property type="entry name" value="6-blade_b-propeller_TolB-like"/>
</dbReference>
<dbReference type="Pfam" id="PF13485">
    <property type="entry name" value="Peptidase_MA_2"/>
    <property type="match status" value="1"/>
</dbReference>
<dbReference type="Gene3D" id="2.120.10.30">
    <property type="entry name" value="TolB, C-terminal domain"/>
    <property type="match status" value="1"/>
</dbReference>
<dbReference type="InterPro" id="IPR039568">
    <property type="entry name" value="Peptidase_MA-like_dom"/>
</dbReference>
<dbReference type="Pfam" id="PF07676">
    <property type="entry name" value="PD40"/>
    <property type="match status" value="3"/>
</dbReference>
<dbReference type="Gene3D" id="2.40.160.50">
    <property type="entry name" value="membrane protein fhac: a member of the omp85/tpsb transporter family"/>
    <property type="match status" value="1"/>
</dbReference>
<proteinExistence type="inferred from homology"/>
<protein>
    <recommendedName>
        <fullName evidence="2">Peptidase MA-like domain-containing protein</fullName>
    </recommendedName>
</protein>
<organism evidence="3 4">
    <name type="scientific">candidate division WOR-3 bacterium</name>
    <dbReference type="NCBI Taxonomy" id="2052148"/>
    <lineage>
        <taxon>Bacteria</taxon>
        <taxon>Bacteria division WOR-3</taxon>
    </lineage>
</organism>
<dbReference type="AlphaFoldDB" id="A0A9C9EL40"/>
<evidence type="ECO:0000313" key="4">
    <source>
        <dbReference type="Proteomes" id="UP000885826"/>
    </source>
</evidence>
<evidence type="ECO:0000259" key="2">
    <source>
        <dbReference type="Pfam" id="PF13485"/>
    </source>
</evidence>
<comment type="similarity">
    <text evidence="1">Belongs to the TolB family.</text>
</comment>
<dbReference type="PANTHER" id="PTHR36842">
    <property type="entry name" value="PROTEIN TOLB HOMOLOG"/>
    <property type="match status" value="1"/>
</dbReference>
<reference evidence="3" key="1">
    <citation type="journal article" date="2020" name="mSystems">
        <title>Genome- and Community-Level Interaction Insights into Carbon Utilization and Element Cycling Functions of Hydrothermarchaeota in Hydrothermal Sediment.</title>
        <authorList>
            <person name="Zhou Z."/>
            <person name="Liu Y."/>
            <person name="Xu W."/>
            <person name="Pan J."/>
            <person name="Luo Z.H."/>
            <person name="Li M."/>
        </authorList>
    </citation>
    <scope>NUCLEOTIDE SEQUENCE</scope>
    <source>
        <strain evidence="3">HyVt-388</strain>
    </source>
</reference>
<dbReference type="EMBL" id="DRIG01000031">
    <property type="protein sequence ID" value="HEC78063.1"/>
    <property type="molecule type" value="Genomic_DNA"/>
</dbReference>
<dbReference type="InterPro" id="IPR011659">
    <property type="entry name" value="WD40"/>
</dbReference>
<name>A0A9C9EL40_UNCW3</name>
<evidence type="ECO:0000313" key="3">
    <source>
        <dbReference type="EMBL" id="HEC78063.1"/>
    </source>
</evidence>
<accession>A0A9C9EL40</accession>